<dbReference type="SUPFAM" id="SSF56112">
    <property type="entry name" value="Protein kinase-like (PK-like)"/>
    <property type="match status" value="1"/>
</dbReference>
<proteinExistence type="predicted"/>
<dbReference type="PROSITE" id="PS00107">
    <property type="entry name" value="PROTEIN_KINASE_ATP"/>
    <property type="match status" value="1"/>
</dbReference>
<dbReference type="InterPro" id="IPR017441">
    <property type="entry name" value="Protein_kinase_ATP_BS"/>
</dbReference>
<dbReference type="RefSeq" id="WP_141197041.1">
    <property type="nucleotide sequence ID" value="NZ_CP041186.1"/>
</dbReference>
<dbReference type="SUPFAM" id="SSF52540">
    <property type="entry name" value="P-loop containing nucleoside triphosphate hydrolases"/>
    <property type="match status" value="1"/>
</dbReference>
<dbReference type="Pfam" id="PF00069">
    <property type="entry name" value="Pkinase"/>
    <property type="match status" value="1"/>
</dbReference>
<evidence type="ECO:0000256" key="5">
    <source>
        <dbReference type="PROSITE-ProRule" id="PRU10141"/>
    </source>
</evidence>
<dbReference type="InterPro" id="IPR008271">
    <property type="entry name" value="Ser/Thr_kinase_AS"/>
</dbReference>
<dbReference type="InterPro" id="IPR000719">
    <property type="entry name" value="Prot_kinase_dom"/>
</dbReference>
<dbReference type="AlphaFoldDB" id="A0A4Y6PR06"/>
<keyword evidence="4 5" id="KW-0067">ATP-binding</keyword>
<evidence type="ECO:0000259" key="6">
    <source>
        <dbReference type="PROSITE" id="PS50011"/>
    </source>
</evidence>
<reference evidence="7 8" key="1">
    <citation type="submission" date="2019-06" db="EMBL/GenBank/DDBJ databases">
        <title>Persicimonas caeni gen. nov., sp. nov., a predatory bacterium isolated from solar saltern.</title>
        <authorList>
            <person name="Wang S."/>
        </authorList>
    </citation>
    <scope>NUCLEOTIDE SEQUENCE [LARGE SCALE GENOMIC DNA]</scope>
    <source>
        <strain evidence="7 8">YN101</strain>
    </source>
</reference>
<dbReference type="SMART" id="SM00220">
    <property type="entry name" value="S_TKc"/>
    <property type="match status" value="1"/>
</dbReference>
<dbReference type="EMBL" id="CP041186">
    <property type="protein sequence ID" value="QDG50549.1"/>
    <property type="molecule type" value="Genomic_DNA"/>
</dbReference>
<dbReference type="Gene3D" id="1.10.510.10">
    <property type="entry name" value="Transferase(Phosphotransferase) domain 1"/>
    <property type="match status" value="1"/>
</dbReference>
<dbReference type="InterPro" id="IPR027417">
    <property type="entry name" value="P-loop_NTPase"/>
</dbReference>
<feature type="binding site" evidence="5">
    <location>
        <position position="47"/>
    </location>
    <ligand>
        <name>ATP</name>
        <dbReference type="ChEBI" id="CHEBI:30616"/>
    </ligand>
</feature>
<dbReference type="InterPro" id="IPR011009">
    <property type="entry name" value="Kinase-like_dom_sf"/>
</dbReference>
<dbReference type="OrthoDB" id="5489650at2"/>
<keyword evidence="8" id="KW-1185">Reference proteome</keyword>
<gene>
    <name evidence="7" type="ORF">FIV42_07325</name>
</gene>
<dbReference type="PROSITE" id="PS50011">
    <property type="entry name" value="PROTEIN_KINASE_DOM"/>
    <property type="match status" value="1"/>
</dbReference>
<keyword evidence="1" id="KW-0808">Transferase</keyword>
<organism evidence="7 8">
    <name type="scientific">Persicimonas caeni</name>
    <dbReference type="NCBI Taxonomy" id="2292766"/>
    <lineage>
        <taxon>Bacteria</taxon>
        <taxon>Deltaproteobacteria</taxon>
        <taxon>Bradymonadales</taxon>
        <taxon>Bradymonadaceae</taxon>
        <taxon>Persicimonas</taxon>
    </lineage>
</organism>
<accession>A0A4Y6PR06</accession>
<evidence type="ECO:0000256" key="4">
    <source>
        <dbReference type="ARBA" id="ARBA00022840"/>
    </source>
</evidence>
<dbReference type="GO" id="GO:0004674">
    <property type="term" value="F:protein serine/threonine kinase activity"/>
    <property type="evidence" value="ECO:0007669"/>
    <property type="project" value="TreeGrafter"/>
</dbReference>
<dbReference type="PANTHER" id="PTHR43289:SF6">
    <property type="entry name" value="SERINE_THREONINE-PROTEIN KINASE NEKL-3"/>
    <property type="match status" value="1"/>
</dbReference>
<feature type="domain" description="Protein kinase" evidence="6">
    <location>
        <begin position="18"/>
        <end position="282"/>
    </location>
</feature>
<name>A0A4Y6PR06_PERCE</name>
<evidence type="ECO:0000256" key="3">
    <source>
        <dbReference type="ARBA" id="ARBA00022777"/>
    </source>
</evidence>
<evidence type="ECO:0000313" key="8">
    <source>
        <dbReference type="Proteomes" id="UP000315995"/>
    </source>
</evidence>
<keyword evidence="3" id="KW-0418">Kinase</keyword>
<dbReference type="Proteomes" id="UP000315995">
    <property type="component" value="Chromosome"/>
</dbReference>
<evidence type="ECO:0000256" key="1">
    <source>
        <dbReference type="ARBA" id="ARBA00022679"/>
    </source>
</evidence>
<dbReference type="PANTHER" id="PTHR43289">
    <property type="entry name" value="MITOGEN-ACTIVATED PROTEIN KINASE KINASE KINASE 20-RELATED"/>
    <property type="match status" value="1"/>
</dbReference>
<sequence length="1003" mass="109859">MSADTSLLGSSWRIGGRYEIRERVGSGAFGVVYRATDAVTGNEVAVKVFDADAGMRATRAWREAAVLRRLNLPGVVRLLDEGRDADGPYLVMPFASGVPFPGPAEHWDANRNTIIISLIELLTCVHGAGIVHGDLKPQNVLVDADGRVTLLDFGTGSWVSGLSCEEQLSRTQGTPAYMAPEQLRGRPATFHSDYYALGVMLYQVLTDSFPHPTDSLSKLVSARVKGPPPRIDAEAFGLSPKLAQAVEGLLSTAADRRVQYLGELVAALDSDQPVSLTPHRPLYLDPHDVVGRAVAAIERGESVDIAGQRGMGKSRCLDEVSRVLRQRGHRVISLIAAEAPFDSLTPLVRQDDRGRGDREQLRQALAAALDEGKLLVADNFEQLDEASRQLLEGERHRGGLIFARHEPVEGGLELQALSIEQLTELFDGPEPIFRLRSEAARQLWLRTGGVPRTIVRQINLWVRHGLAHFRGERVVVPAQQLERLRRGFQLQPASSSMGIFDGEPQLQTLAVWCQLAGSHARAEHLAPLMKRSLASVEAQLDELVERGVASRTDDGRIVIKIDALAASPLSQARVENMHRRLAQGLKPGTPGRLLHLLRAGEDAEVVAEGRAAAAYHDRRGETGLAIAALREAMSACQGSNDADAAYVLFADWTKAALASEETPRIEELLYAIDRAIDRGVPGLERLQALVEVARVASQRPDRSVLDELDALPAFGDNGLELRRQMYRARVAIRCSLELSAQVLDEIEAWVTREKPGREARGSLTGWQASLAYYRGDYARASDLHLRAARIKERPSAKLASIISAVIALMDGLEYEAALEHAEAALARSERLHRHRDQAWCHYLLRSLRYRLGLPLEPADGLHEAFDMLGSPDLCGLLDMVDAAAAFRQGDEARAFEFAREAYTGFEHAGNRRGDALMRALALRCGEEADPFEADKLARFAHSCSAPRIAIQILGLLLDAAPAGRRDWGDKLRELAAAVPEEHRDKRLEVISVAEALAAAEAHR</sequence>
<evidence type="ECO:0000313" key="7">
    <source>
        <dbReference type="EMBL" id="QDG50549.1"/>
    </source>
</evidence>
<evidence type="ECO:0000256" key="2">
    <source>
        <dbReference type="ARBA" id="ARBA00022741"/>
    </source>
</evidence>
<dbReference type="GO" id="GO:0005524">
    <property type="term" value="F:ATP binding"/>
    <property type="evidence" value="ECO:0007669"/>
    <property type="project" value="UniProtKB-UniRule"/>
</dbReference>
<dbReference type="PROSITE" id="PS00108">
    <property type="entry name" value="PROTEIN_KINASE_ST"/>
    <property type="match status" value="1"/>
</dbReference>
<protein>
    <recommendedName>
        <fullName evidence="6">Protein kinase domain-containing protein</fullName>
    </recommendedName>
</protein>
<dbReference type="CDD" id="cd14014">
    <property type="entry name" value="STKc_PknB_like"/>
    <property type="match status" value="1"/>
</dbReference>
<keyword evidence="2 5" id="KW-0547">Nucleotide-binding</keyword>
<accession>A0A5B8Y1K2</accession>
<dbReference type="Gene3D" id="3.30.200.20">
    <property type="entry name" value="Phosphorylase Kinase, domain 1"/>
    <property type="match status" value="1"/>
</dbReference>